<sequence>MRAAGKKSKSFNPEPLLLLRILKAMALLCFPLFLSHLQI</sequence>
<comment type="caution">
    <text evidence="2">The sequence shown here is derived from an EMBL/GenBank/DDBJ whole genome shotgun (WGS) entry which is preliminary data.</text>
</comment>
<organism evidence="2 3">
    <name type="scientific">Candidatus Saccharicenans subterraneus</name>
    <dbReference type="NCBI Taxonomy" id="2508984"/>
    <lineage>
        <taxon>Bacteria</taxon>
        <taxon>Candidatus Aminicenantota</taxon>
        <taxon>Candidatus Aminicenantia</taxon>
        <taxon>Candidatus Aminicenantales</taxon>
        <taxon>Candidatus Saccharicenantaceae</taxon>
        <taxon>Candidatus Saccharicenans</taxon>
    </lineage>
</organism>
<proteinExistence type="predicted"/>
<feature type="transmembrane region" description="Helical" evidence="1">
    <location>
        <begin position="16"/>
        <end position="34"/>
    </location>
</feature>
<gene>
    <name evidence="2" type="ORF">OP8BY_0367</name>
</gene>
<dbReference type="EMBL" id="QUAH01000009">
    <property type="protein sequence ID" value="RFT15477.1"/>
    <property type="molecule type" value="Genomic_DNA"/>
</dbReference>
<dbReference type="Proteomes" id="UP000257323">
    <property type="component" value="Unassembled WGS sequence"/>
</dbReference>
<evidence type="ECO:0000313" key="3">
    <source>
        <dbReference type="Proteomes" id="UP000257323"/>
    </source>
</evidence>
<accession>A0A3E2BLG5</accession>
<reference evidence="2 3" key="1">
    <citation type="submission" date="2018-08" db="EMBL/GenBank/DDBJ databases">
        <title>Genome analysis of the thermophilic bacterium of the candidate phylum Aminicenantes from deep subsurface aquifer revealed its physiology and ecological role.</title>
        <authorList>
            <person name="Kadnikov V.V."/>
            <person name="Mardanov A.V."/>
            <person name="Beletsky A.V."/>
            <person name="Karnachuk O.V."/>
            <person name="Ravin N.V."/>
        </authorList>
    </citation>
    <scope>NUCLEOTIDE SEQUENCE [LARGE SCALE GENOMIC DNA]</scope>
    <source>
        <strain evidence="2">BY38</strain>
    </source>
</reference>
<keyword evidence="1" id="KW-1133">Transmembrane helix</keyword>
<keyword evidence="1" id="KW-0472">Membrane</keyword>
<evidence type="ECO:0000256" key="1">
    <source>
        <dbReference type="SAM" id="Phobius"/>
    </source>
</evidence>
<name>A0A3E2BLG5_9BACT</name>
<dbReference type="AlphaFoldDB" id="A0A3E2BLG5"/>
<keyword evidence="1" id="KW-0812">Transmembrane</keyword>
<protein>
    <submittedName>
        <fullName evidence="2">Uncharacterized protein</fullName>
    </submittedName>
</protein>
<evidence type="ECO:0000313" key="2">
    <source>
        <dbReference type="EMBL" id="RFT15477.1"/>
    </source>
</evidence>